<protein>
    <submittedName>
        <fullName evidence="2">Uncharacterized protein</fullName>
    </submittedName>
</protein>
<reference evidence="2" key="1">
    <citation type="submission" date="2020-05" db="UniProtKB">
        <authorList>
            <consortium name="EnsemblMetazoa"/>
        </authorList>
    </citation>
    <scope>IDENTIFICATION</scope>
    <source>
        <strain evidence="2">USDA</strain>
    </source>
</reference>
<accession>A0A1I8P5N3</accession>
<keyword evidence="1" id="KW-0472">Membrane</keyword>
<dbReference type="Proteomes" id="UP000095300">
    <property type="component" value="Unassembled WGS sequence"/>
</dbReference>
<proteinExistence type="predicted"/>
<dbReference type="VEuPathDB" id="VectorBase:SCAU005008"/>
<evidence type="ECO:0000256" key="1">
    <source>
        <dbReference type="SAM" id="Phobius"/>
    </source>
</evidence>
<organism evidence="2 3">
    <name type="scientific">Stomoxys calcitrans</name>
    <name type="common">Stable fly</name>
    <name type="synonym">Conops calcitrans</name>
    <dbReference type="NCBI Taxonomy" id="35570"/>
    <lineage>
        <taxon>Eukaryota</taxon>
        <taxon>Metazoa</taxon>
        <taxon>Ecdysozoa</taxon>
        <taxon>Arthropoda</taxon>
        <taxon>Hexapoda</taxon>
        <taxon>Insecta</taxon>
        <taxon>Pterygota</taxon>
        <taxon>Neoptera</taxon>
        <taxon>Endopterygota</taxon>
        <taxon>Diptera</taxon>
        <taxon>Brachycera</taxon>
        <taxon>Muscomorpha</taxon>
        <taxon>Muscoidea</taxon>
        <taxon>Muscidae</taxon>
        <taxon>Stomoxys</taxon>
    </lineage>
</organism>
<evidence type="ECO:0000313" key="3">
    <source>
        <dbReference type="Proteomes" id="UP000095300"/>
    </source>
</evidence>
<evidence type="ECO:0000313" key="2">
    <source>
        <dbReference type="EnsemblMetazoa" id="SCAU005008-PA"/>
    </source>
</evidence>
<feature type="transmembrane region" description="Helical" evidence="1">
    <location>
        <begin position="36"/>
        <end position="56"/>
    </location>
</feature>
<keyword evidence="1" id="KW-1133">Transmembrane helix</keyword>
<name>A0A1I8P5N3_STOCA</name>
<keyword evidence="1" id="KW-0812">Transmembrane</keyword>
<keyword evidence="3" id="KW-1185">Reference proteome</keyword>
<dbReference type="AlphaFoldDB" id="A0A1I8P5N3"/>
<sequence length="179" mass="20542">MARFTRSQLTQLLVFCLYWFVIFPLIWFVVKPEFFASSILLTVLFALLLLVLYFLIYRIIRCCCQEGRNDNTAAALINTNRNRNAERYPKKQRPGSTLEGIENRVYSPTTTTNNNPDDYEAALGPPLKSKEIPEAVPLNQQNVGKPNDKAVQHGSSNQRFVTEFSLFYDGKGRFHDSKL</sequence>
<feature type="transmembrane region" description="Helical" evidence="1">
    <location>
        <begin position="12"/>
        <end position="30"/>
    </location>
</feature>
<dbReference type="EnsemblMetazoa" id="SCAU005008-RA">
    <property type="protein sequence ID" value="SCAU005008-PA"/>
    <property type="gene ID" value="SCAU005008"/>
</dbReference>
<gene>
    <name evidence="2" type="primary">106081379</name>
</gene>